<evidence type="ECO:0000256" key="1">
    <source>
        <dbReference type="SAM" id="MobiDB-lite"/>
    </source>
</evidence>
<dbReference type="InterPro" id="IPR058860">
    <property type="entry name" value="MIB_M2"/>
</dbReference>
<reference evidence="5 6" key="1">
    <citation type="journal article" date="2017" name="Int. J. Syst. Evol. Microbiol.">
        <title>Mycoplasma tullyi sp. nov., isolated from penguins of the genus Spheniscus.</title>
        <authorList>
            <person name="Yavari C.A."/>
            <person name="Ramirez A.S."/>
            <person name="Nicholas R.A.J."/>
            <person name="Radford A.D."/>
            <person name="Darby A.C."/>
            <person name="Bradbury J.M."/>
        </authorList>
    </citation>
    <scope>NUCLEOTIDE SEQUENCE [LARGE SCALE GENOMIC DNA]</scope>
    <source>
        <strain evidence="5 6">56A97T</strain>
    </source>
</reference>
<dbReference type="InterPro" id="IPR030941">
    <property type="entry name" value="Predic_Ig_block"/>
</dbReference>
<evidence type="ECO:0000313" key="5">
    <source>
        <dbReference type="EMBL" id="QMT98513.1"/>
    </source>
</evidence>
<dbReference type="EMBL" id="CP059674">
    <property type="protein sequence ID" value="QMT98513.1"/>
    <property type="molecule type" value="Genomic_DNA"/>
</dbReference>
<dbReference type="RefSeq" id="WP_182078793.1">
    <property type="nucleotide sequence ID" value="NZ_CP059674.1"/>
</dbReference>
<dbReference type="Pfam" id="PF26360">
    <property type="entry name" value="MIB_M1"/>
    <property type="match status" value="1"/>
</dbReference>
<dbReference type="AlphaFoldDB" id="A0A7D7XWL0"/>
<sequence length="695" mass="77737">MLNSKKRKIIKIVALSASSLAIASSTTIGIVYSQNSGNNRDTLIQRQNRVTLDGNGKAQDVYNSNRDVNLPDQPTPPTKTPVVQEQPKPDKKPEPKPLPQPKPADPNDTFAQTTSIKYVTYDKEDYGLDANAPQQPNDPSKVVLSDSEARALYEKTKASISRVKAALEKAKALGAAGAKDTAARDLFLKESGYSNNKDFFNIFWEKLFTESTRGKTKIDWLLDSINSFNNDGFIMSEAKSNRSWKININPDFTGNVSFGYSDEDSNPVIKYQKDVYRYQVLGTPNKWAIDNPRDILEGGFTGWTRTDLTDEFVKDSKYGISYDDGISVRHYTPENKSDPYYADKKDLNVFVLDVDKTSGYQKFIDFLNKAKDTTPEIGVVLQNVGKSNTTRNVYDIIKALPSNVVTLTVFFENADTTSLLALEGRHLRELKIYTTGRVNTPLWSINPLALKNINFIPSLLAYNVGGYPRGTTVASTPIIGKLKFDRNDDYKRIQEGLDIAKARRNERIFQGYFQGAGAKPVAWDFSSDPIIRTLQNINVHDAELRELTLSSELIDTDENGNMLVTYDLSEFNHAQFDQALRYRGPSNDRYIYFGKGTEILQPESLILKGEAKDLEQGSVIELTQFVHYATTGGAFKKVFTSSQAVADAINSAAKGWRTKPQVIVVDASKLEKYKPKVFHIDPNLNPIGIPLNKTK</sequence>
<dbReference type="KEGG" id="mtuy:H3143_03375"/>
<evidence type="ECO:0000259" key="4">
    <source>
        <dbReference type="Pfam" id="PF26364"/>
    </source>
</evidence>
<organism evidence="5 6">
    <name type="scientific">Mycoplasma tullyi</name>
    <dbReference type="NCBI Taxonomy" id="1612150"/>
    <lineage>
        <taxon>Bacteria</taxon>
        <taxon>Bacillati</taxon>
        <taxon>Mycoplasmatota</taxon>
        <taxon>Mollicutes</taxon>
        <taxon>Mycoplasmataceae</taxon>
        <taxon>Mycoplasma</taxon>
    </lineage>
</organism>
<evidence type="ECO:0000259" key="3">
    <source>
        <dbReference type="Pfam" id="PF26360"/>
    </source>
</evidence>
<dbReference type="Proteomes" id="UP000514704">
    <property type="component" value="Chromosome"/>
</dbReference>
<protein>
    <submittedName>
        <fullName evidence="5">Putative immunoglobulin-blocking virulence protein</fullName>
    </submittedName>
</protein>
<feature type="region of interest" description="Disordered" evidence="1">
    <location>
        <begin position="50"/>
        <end position="111"/>
    </location>
</feature>
<dbReference type="NCBIfam" id="TIGR04524">
    <property type="entry name" value="mycoplas_M_dom"/>
    <property type="match status" value="1"/>
</dbReference>
<feature type="chain" id="PRO_5028288234" evidence="2">
    <location>
        <begin position="24"/>
        <end position="695"/>
    </location>
</feature>
<name>A0A7D7XWL0_9MOLU</name>
<evidence type="ECO:0000256" key="2">
    <source>
        <dbReference type="SAM" id="SignalP"/>
    </source>
</evidence>
<feature type="domain" description="Mycoplasma immunoglobulin binding protein M2" evidence="4">
    <location>
        <begin position="481"/>
        <end position="653"/>
    </location>
</feature>
<accession>A0A7D7XWL0</accession>
<dbReference type="InterPro" id="IPR030942">
    <property type="entry name" value="Mycoplas_M_dom"/>
</dbReference>
<feature type="domain" description="IgG-blocking virulence" evidence="3">
    <location>
        <begin position="270"/>
        <end position="464"/>
    </location>
</feature>
<dbReference type="NCBIfam" id="TIGR04526">
    <property type="entry name" value="predic_Ig_block"/>
    <property type="match status" value="1"/>
</dbReference>
<dbReference type="Pfam" id="PF26364">
    <property type="entry name" value="MIB_M2"/>
    <property type="match status" value="1"/>
</dbReference>
<gene>
    <name evidence="5" type="ORF">H3143_03375</name>
</gene>
<evidence type="ECO:0000313" key="6">
    <source>
        <dbReference type="Proteomes" id="UP000514704"/>
    </source>
</evidence>
<keyword evidence="6" id="KW-1185">Reference proteome</keyword>
<proteinExistence type="predicted"/>
<keyword evidence="2" id="KW-0732">Signal</keyword>
<feature type="signal peptide" evidence="2">
    <location>
        <begin position="1"/>
        <end position="23"/>
    </location>
</feature>